<feature type="region of interest" description="Disordered" evidence="2">
    <location>
        <begin position="37"/>
        <end position="108"/>
    </location>
</feature>
<sequence>MERQCSNPNCQTATTPSWRRIKGQLFCNACAIYSRRHQGKLRPKRKLKTQKKSLPKQRQTNKKTKNTRKRLNQRILITNTSKKHTKGNNFAKQRKLLKKKSSPKTILKKNRIPNYTIINQTLPQNQKQQSQRLLKTIKLKQKKQQYNKEKEKEKEKEKGKGKETETNHKQQNSKNEKNLFSSLLNYSFPNYSSQINNSSKGVDQIQNKDEDNEKIKSSYCGKKLPDFLLKNSNVQFQIPTQTLTQIPTHKQQKPAQITQTSQQNNFFSRNFNQNIFPSNNSNILNNTNYKDDSLNINQNNFCFKNGNDHSKQNKNKNQNKPQNGFENFECKRKENINSNSIVYSKSDQKSERKIGKESKPNQESKNETEQEKNAQDQEEFKEIPRKMCVTTLQAGDCVGLLLRDGDEVFAIIRKFVKEKGENGYRYCKVTWLVPKNDIQNTRISPTNLSRNHFFIGLDEPLPQSLQSITRKLNFRVL</sequence>
<feature type="domain" description="GATA-type" evidence="3">
    <location>
        <begin position="9"/>
        <end position="58"/>
    </location>
</feature>
<dbReference type="PROSITE" id="PS50114">
    <property type="entry name" value="GATA_ZN_FINGER_2"/>
    <property type="match status" value="1"/>
</dbReference>
<dbReference type="CDD" id="cd00202">
    <property type="entry name" value="ZnF_GATA"/>
    <property type="match status" value="1"/>
</dbReference>
<gene>
    <name evidence="4" type="ORF">M0812_01197</name>
</gene>
<evidence type="ECO:0000313" key="4">
    <source>
        <dbReference type="EMBL" id="KAJ3448714.1"/>
    </source>
</evidence>
<dbReference type="AlphaFoldDB" id="A0AAV8A593"/>
<dbReference type="GO" id="GO:0006355">
    <property type="term" value="P:regulation of DNA-templated transcription"/>
    <property type="evidence" value="ECO:0007669"/>
    <property type="project" value="InterPro"/>
</dbReference>
<comment type="caution">
    <text evidence="4">The sequence shown here is derived from an EMBL/GenBank/DDBJ whole genome shotgun (WGS) entry which is preliminary data.</text>
</comment>
<protein>
    <recommendedName>
        <fullName evidence="3">GATA-type domain-containing protein</fullName>
    </recommendedName>
</protein>
<dbReference type="GO" id="GO:0008270">
    <property type="term" value="F:zinc ion binding"/>
    <property type="evidence" value="ECO:0007669"/>
    <property type="project" value="UniProtKB-KW"/>
</dbReference>
<evidence type="ECO:0000256" key="2">
    <source>
        <dbReference type="SAM" id="MobiDB-lite"/>
    </source>
</evidence>
<dbReference type="Proteomes" id="UP001146793">
    <property type="component" value="Unassembled WGS sequence"/>
</dbReference>
<dbReference type="SUPFAM" id="SSF57716">
    <property type="entry name" value="Glucocorticoid receptor-like (DNA-binding domain)"/>
    <property type="match status" value="1"/>
</dbReference>
<feature type="compositionally biased region" description="Basic residues" evidence="2">
    <location>
        <begin position="81"/>
        <end position="108"/>
    </location>
</feature>
<dbReference type="SMART" id="SM00401">
    <property type="entry name" value="ZnF_GATA"/>
    <property type="match status" value="1"/>
</dbReference>
<dbReference type="InterPro" id="IPR000679">
    <property type="entry name" value="Znf_GATA"/>
</dbReference>
<feature type="compositionally biased region" description="Basic and acidic residues" evidence="2">
    <location>
        <begin position="346"/>
        <end position="379"/>
    </location>
</feature>
<feature type="region of interest" description="Disordered" evidence="2">
    <location>
        <begin position="303"/>
        <end position="325"/>
    </location>
</feature>
<organism evidence="4 5">
    <name type="scientific">Anaeramoeba flamelloides</name>
    <dbReference type="NCBI Taxonomy" id="1746091"/>
    <lineage>
        <taxon>Eukaryota</taxon>
        <taxon>Metamonada</taxon>
        <taxon>Anaeramoebidae</taxon>
        <taxon>Anaeramoeba</taxon>
    </lineage>
</organism>
<name>A0AAV8A593_9EUKA</name>
<evidence type="ECO:0000313" key="5">
    <source>
        <dbReference type="Proteomes" id="UP001146793"/>
    </source>
</evidence>
<evidence type="ECO:0000259" key="3">
    <source>
        <dbReference type="PROSITE" id="PS50114"/>
    </source>
</evidence>
<keyword evidence="1" id="KW-0479">Metal-binding</keyword>
<keyword evidence="1" id="KW-0862">Zinc</keyword>
<feature type="compositionally biased region" description="Basic and acidic residues" evidence="2">
    <location>
        <begin position="146"/>
        <end position="168"/>
    </location>
</feature>
<dbReference type="Gene3D" id="3.30.50.10">
    <property type="entry name" value="Erythroid Transcription Factor GATA-1, subunit A"/>
    <property type="match status" value="1"/>
</dbReference>
<keyword evidence="1" id="KW-0863">Zinc-finger</keyword>
<accession>A0AAV8A593</accession>
<dbReference type="GO" id="GO:0043565">
    <property type="term" value="F:sequence-specific DNA binding"/>
    <property type="evidence" value="ECO:0007669"/>
    <property type="project" value="InterPro"/>
</dbReference>
<evidence type="ECO:0000256" key="1">
    <source>
        <dbReference type="PROSITE-ProRule" id="PRU00094"/>
    </source>
</evidence>
<feature type="compositionally biased region" description="Basic residues" evidence="2">
    <location>
        <begin position="37"/>
        <end position="72"/>
    </location>
</feature>
<reference evidence="4" key="1">
    <citation type="submission" date="2022-08" db="EMBL/GenBank/DDBJ databases">
        <title>Novel sulphate-reducing endosymbionts in the free-living metamonad Anaeramoeba.</title>
        <authorList>
            <person name="Jerlstrom-Hultqvist J."/>
            <person name="Cepicka I."/>
            <person name="Gallot-Lavallee L."/>
            <person name="Salas-Leiva D."/>
            <person name="Curtis B.A."/>
            <person name="Zahonova K."/>
            <person name="Pipaliya S."/>
            <person name="Dacks J."/>
            <person name="Roger A.J."/>
        </authorList>
    </citation>
    <scope>NUCLEOTIDE SEQUENCE</scope>
    <source>
        <strain evidence="4">Busselton2</strain>
    </source>
</reference>
<proteinExistence type="predicted"/>
<dbReference type="EMBL" id="JANTQA010000015">
    <property type="protein sequence ID" value="KAJ3448714.1"/>
    <property type="molecule type" value="Genomic_DNA"/>
</dbReference>
<dbReference type="Pfam" id="PF00320">
    <property type="entry name" value="GATA"/>
    <property type="match status" value="1"/>
</dbReference>
<dbReference type="InterPro" id="IPR013088">
    <property type="entry name" value="Znf_NHR/GATA"/>
</dbReference>
<feature type="region of interest" description="Disordered" evidence="2">
    <location>
        <begin position="138"/>
        <end position="176"/>
    </location>
</feature>
<feature type="region of interest" description="Disordered" evidence="2">
    <location>
        <begin position="339"/>
        <end position="379"/>
    </location>
</feature>